<dbReference type="STRING" id="142842.SAMN02745118_02241"/>
<comment type="similarity">
    <text evidence="5">Belongs to the Prp family.</text>
</comment>
<keyword evidence="4" id="KW-0788">Thiol protease</keyword>
<protein>
    <recommendedName>
        <fullName evidence="6">Ribosomal processing cysteine protease Prp</fullName>
    </recommendedName>
</protein>
<keyword evidence="1" id="KW-0690">Ribosome biogenesis</keyword>
<organism evidence="7 8">
    <name type="scientific">Selenihalanaerobacter shriftii</name>
    <dbReference type="NCBI Taxonomy" id="142842"/>
    <lineage>
        <taxon>Bacteria</taxon>
        <taxon>Bacillati</taxon>
        <taxon>Bacillota</taxon>
        <taxon>Clostridia</taxon>
        <taxon>Halanaerobiales</taxon>
        <taxon>Halobacteroidaceae</taxon>
        <taxon>Selenihalanaerobacter</taxon>
    </lineage>
</organism>
<dbReference type="PANTHER" id="PTHR39178">
    <property type="entry name" value="HYPOTHETICAL RIBOSOME-ASSOCIATED PROTEIN"/>
    <property type="match status" value="1"/>
</dbReference>
<dbReference type="InterPro" id="IPR007422">
    <property type="entry name" value="Peptidase_Prp"/>
</dbReference>
<dbReference type="Pfam" id="PF04327">
    <property type="entry name" value="Peptidase_Prp"/>
    <property type="match status" value="1"/>
</dbReference>
<evidence type="ECO:0000256" key="1">
    <source>
        <dbReference type="ARBA" id="ARBA00022517"/>
    </source>
</evidence>
<evidence type="ECO:0000256" key="2">
    <source>
        <dbReference type="ARBA" id="ARBA00022670"/>
    </source>
</evidence>
<dbReference type="OrthoDB" id="48998at2"/>
<evidence type="ECO:0000313" key="7">
    <source>
        <dbReference type="EMBL" id="SJZ93001.1"/>
    </source>
</evidence>
<dbReference type="RefSeq" id="WP_078810683.1">
    <property type="nucleotide sequence ID" value="NZ_FUWM01000020.1"/>
</dbReference>
<dbReference type="GO" id="GO:0008234">
    <property type="term" value="F:cysteine-type peptidase activity"/>
    <property type="evidence" value="ECO:0007669"/>
    <property type="project" value="UniProtKB-KW"/>
</dbReference>
<dbReference type="AlphaFoldDB" id="A0A1T4PNU4"/>
<proteinExistence type="inferred from homology"/>
<dbReference type="GO" id="GO:0006508">
    <property type="term" value="P:proteolysis"/>
    <property type="evidence" value="ECO:0007669"/>
    <property type="project" value="UniProtKB-KW"/>
</dbReference>
<keyword evidence="2" id="KW-0645">Protease</keyword>
<dbReference type="CDD" id="cd16332">
    <property type="entry name" value="Prp-like"/>
    <property type="match status" value="1"/>
</dbReference>
<dbReference type="Gene3D" id="3.30.70.1490">
    <property type="entry name" value="Cysteine protease Prp"/>
    <property type="match status" value="1"/>
</dbReference>
<dbReference type="SUPFAM" id="SSF118010">
    <property type="entry name" value="TM1457-like"/>
    <property type="match status" value="1"/>
</dbReference>
<keyword evidence="8" id="KW-1185">Reference proteome</keyword>
<dbReference type="PANTHER" id="PTHR39178:SF1">
    <property type="entry name" value="RIBOSOMAL-PROCESSING CYSTEINE PROTEASE PRP"/>
    <property type="match status" value="1"/>
</dbReference>
<accession>A0A1T4PNU4</accession>
<dbReference type="Proteomes" id="UP000190625">
    <property type="component" value="Unassembled WGS sequence"/>
</dbReference>
<evidence type="ECO:0000256" key="3">
    <source>
        <dbReference type="ARBA" id="ARBA00022801"/>
    </source>
</evidence>
<name>A0A1T4PNU4_9FIRM</name>
<evidence type="ECO:0000256" key="5">
    <source>
        <dbReference type="ARBA" id="ARBA00044503"/>
    </source>
</evidence>
<sequence>MVTVTINRNDYGEINYFCSSGHAHFDEYGSDIVCAAVSAILQTAVFGIIENLGLEDILVKTEDGWLICDLEDYSSNDDVKLILEVMVTGLMKTEESYPDNLKVVEGGKKDA</sequence>
<dbReference type="GO" id="GO:0042254">
    <property type="term" value="P:ribosome biogenesis"/>
    <property type="evidence" value="ECO:0007669"/>
    <property type="project" value="UniProtKB-KW"/>
</dbReference>
<evidence type="ECO:0000256" key="6">
    <source>
        <dbReference type="ARBA" id="ARBA00044538"/>
    </source>
</evidence>
<dbReference type="EMBL" id="FUWM01000020">
    <property type="protein sequence ID" value="SJZ93001.1"/>
    <property type="molecule type" value="Genomic_DNA"/>
</dbReference>
<evidence type="ECO:0000313" key="8">
    <source>
        <dbReference type="Proteomes" id="UP000190625"/>
    </source>
</evidence>
<keyword evidence="3" id="KW-0378">Hydrolase</keyword>
<evidence type="ECO:0000256" key="4">
    <source>
        <dbReference type="ARBA" id="ARBA00022807"/>
    </source>
</evidence>
<gene>
    <name evidence="7" type="ORF">SAMN02745118_02241</name>
</gene>
<dbReference type="InterPro" id="IPR036764">
    <property type="entry name" value="Peptidase_Prp_sf"/>
</dbReference>
<reference evidence="8" key="1">
    <citation type="submission" date="2017-02" db="EMBL/GenBank/DDBJ databases">
        <authorList>
            <person name="Varghese N."/>
            <person name="Submissions S."/>
        </authorList>
    </citation>
    <scope>NUCLEOTIDE SEQUENCE [LARGE SCALE GENOMIC DNA]</scope>
    <source>
        <strain evidence="8">ATCC BAA-73</strain>
    </source>
</reference>